<dbReference type="InterPro" id="IPR014528">
    <property type="entry name" value="GdpP/PdeA"/>
</dbReference>
<dbReference type="Gene3D" id="3.10.310.30">
    <property type="match status" value="1"/>
</dbReference>
<feature type="coiled-coil region" evidence="3">
    <location>
        <begin position="634"/>
        <end position="661"/>
    </location>
</feature>
<dbReference type="EMBL" id="CP002160">
    <property type="protein sequence ID" value="ADL54019.1"/>
    <property type="molecule type" value="Genomic_DNA"/>
</dbReference>
<dbReference type="eggNOG" id="COG3887">
    <property type="taxonomic scope" value="Bacteria"/>
</dbReference>
<dbReference type="OrthoDB" id="9759476at2"/>
<dbReference type="PIRSF" id="PIRSF026583">
    <property type="entry name" value="YybT"/>
    <property type="match status" value="1"/>
</dbReference>
<dbReference type="Gene3D" id="3.30.450.20">
    <property type="entry name" value="PAS domain"/>
    <property type="match status" value="1"/>
</dbReference>
<dbReference type="InterPro" id="IPR051319">
    <property type="entry name" value="Oligoribo/pAp-PDE_c-di-AMP_PDE"/>
</dbReference>
<keyword evidence="1 4" id="KW-0472">Membrane</keyword>
<feature type="domain" description="GGDEF" evidence="5">
    <location>
        <begin position="184"/>
        <end position="312"/>
    </location>
</feature>
<evidence type="ECO:0000313" key="6">
    <source>
        <dbReference type="EMBL" id="ADL54019.1"/>
    </source>
</evidence>
<dbReference type="InterPro" id="IPR003156">
    <property type="entry name" value="DHHA1_dom"/>
</dbReference>
<dbReference type="GO" id="GO:0106409">
    <property type="term" value="F:cyclic-di-AMP phosphodiesterase activity"/>
    <property type="evidence" value="ECO:0007669"/>
    <property type="project" value="RHEA"/>
</dbReference>
<dbReference type="PANTHER" id="PTHR47618:SF2">
    <property type="entry name" value="CYCLIC-DI-AMP PHOSPHODIESTERASE GDPP"/>
    <property type="match status" value="1"/>
</dbReference>
<dbReference type="InterPro" id="IPR001667">
    <property type="entry name" value="DDH_dom"/>
</dbReference>
<evidence type="ECO:0000256" key="1">
    <source>
        <dbReference type="PIRNR" id="PIRNR026583"/>
    </source>
</evidence>
<dbReference type="Pfam" id="PF02272">
    <property type="entry name" value="DHHA1"/>
    <property type="match status" value="1"/>
</dbReference>
<name>D9SPB7_CLOC7</name>
<dbReference type="KEGG" id="ccb:Clocel_4362"/>
<keyword evidence="1" id="KW-1003">Cell membrane</keyword>
<dbReference type="SUPFAM" id="SSF64182">
    <property type="entry name" value="DHH phosphoesterases"/>
    <property type="match status" value="1"/>
</dbReference>
<gene>
    <name evidence="6" type="ordered locus">Clocel_4362</name>
</gene>
<comment type="function">
    <text evidence="1">Has phosphodiesterase (PDE) activity against cyclic-di-AMP (c-di-AMP).</text>
</comment>
<feature type="binding site" evidence="2">
    <location>
        <position position="428"/>
    </location>
    <ligand>
        <name>Mn(2+)</name>
        <dbReference type="ChEBI" id="CHEBI:29035"/>
        <label>2</label>
    </ligand>
</feature>
<dbReference type="InterPro" id="IPR038763">
    <property type="entry name" value="DHH_sf"/>
</dbReference>
<accession>D9SPB7</accession>
<dbReference type="Proteomes" id="UP000002730">
    <property type="component" value="Chromosome"/>
</dbReference>
<keyword evidence="1" id="KW-0378">Hydrolase</keyword>
<dbReference type="PANTHER" id="PTHR47618">
    <property type="entry name" value="BIFUNCTIONAL OLIGORIBONUCLEASE AND PAP PHOSPHATASE NRNA"/>
    <property type="match status" value="1"/>
</dbReference>
<feature type="transmembrane region" description="Helical" evidence="4">
    <location>
        <begin position="15"/>
        <end position="48"/>
    </location>
</feature>
<keyword evidence="4" id="KW-0812">Transmembrane</keyword>
<feature type="binding site" evidence="2">
    <location>
        <position position="361"/>
    </location>
    <ligand>
        <name>Mn(2+)</name>
        <dbReference type="ChEBI" id="CHEBI:29035"/>
        <label>2</label>
    </ligand>
</feature>
<dbReference type="GO" id="GO:0003676">
    <property type="term" value="F:nucleic acid binding"/>
    <property type="evidence" value="ECO:0007669"/>
    <property type="project" value="UniProtKB-UniRule"/>
</dbReference>
<keyword evidence="4" id="KW-1133">Transmembrane helix</keyword>
<dbReference type="AlphaFoldDB" id="D9SPB7"/>
<dbReference type="GO" id="GO:0046872">
    <property type="term" value="F:metal ion binding"/>
    <property type="evidence" value="ECO:0007669"/>
    <property type="project" value="UniProtKB-KW"/>
</dbReference>
<keyword evidence="3" id="KW-0175">Coiled coil</keyword>
<comment type="catalytic activity">
    <reaction evidence="1">
        <text>3',3'-c-di-AMP + H2O = 5'-O-phosphonoadenylyl-(3'-&gt;5')-adenosine + H(+)</text>
        <dbReference type="Rhea" id="RHEA:54420"/>
        <dbReference type="ChEBI" id="CHEBI:15377"/>
        <dbReference type="ChEBI" id="CHEBI:15378"/>
        <dbReference type="ChEBI" id="CHEBI:71500"/>
        <dbReference type="ChEBI" id="CHEBI:138171"/>
    </reaction>
</comment>
<feature type="binding site" evidence="2">
    <location>
        <position position="507"/>
    </location>
    <ligand>
        <name>Mn(2+)</name>
        <dbReference type="ChEBI" id="CHEBI:29035"/>
        <label>2</label>
    </ligand>
</feature>
<dbReference type="EC" id="3.1.4.-" evidence="1"/>
<dbReference type="PROSITE" id="PS50887">
    <property type="entry name" value="GGDEF"/>
    <property type="match status" value="1"/>
</dbReference>
<feature type="binding site" evidence="2">
    <location>
        <position position="428"/>
    </location>
    <ligand>
        <name>Mn(2+)</name>
        <dbReference type="ChEBI" id="CHEBI:29035"/>
        <label>1</label>
    </ligand>
</feature>
<dbReference type="RefSeq" id="WP_010074377.1">
    <property type="nucleotide sequence ID" value="NC_014393.1"/>
</dbReference>
<comment type="subcellular location">
    <subcellularLocation>
        <location evidence="1">Cell membrane</location>
    </subcellularLocation>
</comment>
<evidence type="ECO:0000256" key="3">
    <source>
        <dbReference type="SAM" id="Coils"/>
    </source>
</evidence>
<feature type="binding site" evidence="2">
    <location>
        <position position="355"/>
    </location>
    <ligand>
        <name>Mn(2+)</name>
        <dbReference type="ChEBI" id="CHEBI:29035"/>
        <label>1</label>
    </ligand>
</feature>
<dbReference type="Pfam" id="PF01368">
    <property type="entry name" value="DHH"/>
    <property type="match status" value="1"/>
</dbReference>
<comment type="cofactor">
    <cofactor evidence="2">
        <name>Mn(2+)</name>
        <dbReference type="ChEBI" id="CHEBI:29035"/>
    </cofactor>
    <text evidence="2">For phosphodiesterase activity, probably binds 2 Mn(2+) per subunit.</text>
</comment>
<sequence>MEKKFNFLKPRNEYFFVIIIIAIATMFILKHYVIASVFLIAFVGLLIYTKRVNKSKQSQWKEFVDGFINSVDNASKGILVRMPFPVAIIDTNGIILWYNQVFMDRFPENAILSSDIDSLLSSDDIQNILDSKTNIFKDISIKKESYDIYTSQIETKSEIDRDVLVLYFIDSSEKAEIKKALKDNAEVVMLIDADNLDEVRKSTTEDKRPLLEAEIKRAINSYSQRLNAVYKQYSTGKYILITHRNELQKEIEKKFEILNQIREIDTGNTLDVTLSIGVGFGDNTPMKNHENAFSALELALGRGGDQVVLKSSDALEFFGGSTKEVEKRSRVKTRVFAHALKDVINNSTNVFLMGHSNPDIDCIGAAIGLSSVIRALGKRSHIIIDSFNNSIEEIADRYMKEQIDEKTFVSGSDVDNLITDESLIIIVDTNSKNYVLNYEVFKRFKKSVIIDHHRRARVGVETPLLMYVETYASSTSEIVTELIQYMKENHKITNTEAEALLAGIVVDTKNFCFKTGVRTFEAAAYLRSQGADTVYLKKLFSNDLKRYIDKSDIIRQAEVENGIAIAVSPLDVEDNILAAQTADELLNITGVIASFVLIKVGNDVLVSGRSLGDLNVQLISEALGGGGHFTMAGARLKDKSLEEATKELKEAIAKIQREGEE</sequence>
<protein>
    <recommendedName>
        <fullName evidence="1">Cyclic-di-AMP phosphodiesterase</fullName>
        <ecNumber evidence="1">3.1.4.-</ecNumber>
    </recommendedName>
</protein>
<dbReference type="Pfam" id="PF24898">
    <property type="entry name" value="GGDEF_GdpP"/>
    <property type="match status" value="1"/>
</dbReference>
<organism evidence="6 7">
    <name type="scientific">Clostridium cellulovorans (strain ATCC 35296 / DSM 3052 / OCM 3 / 743B)</name>
    <dbReference type="NCBI Taxonomy" id="573061"/>
    <lineage>
        <taxon>Bacteria</taxon>
        <taxon>Bacillati</taxon>
        <taxon>Bacillota</taxon>
        <taxon>Clostridia</taxon>
        <taxon>Eubacteriales</taxon>
        <taxon>Clostridiaceae</taxon>
        <taxon>Clostridium</taxon>
    </lineage>
</organism>
<dbReference type="FunFam" id="3.90.1640.10:FF:000002">
    <property type="entry name" value="Cyclic-di-AMP phosphodiesterase"/>
    <property type="match status" value="1"/>
</dbReference>
<dbReference type="STRING" id="573061.Clocel_4362"/>
<feature type="binding site" evidence="2">
    <location>
        <position position="452"/>
    </location>
    <ligand>
        <name>Mn(2+)</name>
        <dbReference type="ChEBI" id="CHEBI:29035"/>
        <label>2</label>
    </ligand>
</feature>
<dbReference type="Gene3D" id="3.90.1640.10">
    <property type="entry name" value="inorganic pyrophosphatase (n-terminal core)"/>
    <property type="match status" value="1"/>
</dbReference>
<evidence type="ECO:0000256" key="4">
    <source>
        <dbReference type="SAM" id="Phobius"/>
    </source>
</evidence>
<dbReference type="GO" id="GO:0005886">
    <property type="term" value="C:plasma membrane"/>
    <property type="evidence" value="ECO:0007669"/>
    <property type="project" value="UniProtKB-SubCell"/>
</dbReference>
<evidence type="ECO:0000259" key="5">
    <source>
        <dbReference type="PROSITE" id="PS50887"/>
    </source>
</evidence>
<dbReference type="InterPro" id="IPR000160">
    <property type="entry name" value="GGDEF_dom"/>
</dbReference>
<keyword evidence="7" id="KW-1185">Reference proteome</keyword>
<reference evidence="6 7" key="1">
    <citation type="submission" date="2010-08" db="EMBL/GenBank/DDBJ databases">
        <title>Complete sequence of Clostridium cellulovorans 743B.</title>
        <authorList>
            <consortium name="US DOE Joint Genome Institute"/>
            <person name="Lucas S."/>
            <person name="Copeland A."/>
            <person name="Lapidus A."/>
            <person name="Cheng J.-F."/>
            <person name="Bruce D."/>
            <person name="Goodwin L."/>
            <person name="Pitluck S."/>
            <person name="Chertkov O."/>
            <person name="Detter J.C."/>
            <person name="Han C."/>
            <person name="Tapia R."/>
            <person name="Land M."/>
            <person name="Hauser L."/>
            <person name="Chang Y.-J."/>
            <person name="Jeffries C."/>
            <person name="Kyrpides N."/>
            <person name="Ivanova N."/>
            <person name="Mikhailova N."/>
            <person name="Hemme C.L."/>
            <person name="Woyke T."/>
        </authorList>
    </citation>
    <scope>NUCLEOTIDE SEQUENCE [LARGE SCALE GENOMIC DNA]</scope>
    <source>
        <strain evidence="7">ATCC 35296 / DSM 3052 / OCM 3 / 743B</strain>
    </source>
</reference>
<comment type="similarity">
    <text evidence="1">Belongs to the GdpP/PdeA phosphodiesterase family.</text>
</comment>
<evidence type="ECO:0000256" key="2">
    <source>
        <dbReference type="PIRSR" id="PIRSR026583-50"/>
    </source>
</evidence>
<keyword evidence="2" id="KW-0479">Metal-binding</keyword>
<evidence type="ECO:0000313" key="7">
    <source>
        <dbReference type="Proteomes" id="UP000002730"/>
    </source>
</evidence>
<dbReference type="GO" id="GO:0016787">
    <property type="term" value="F:hydrolase activity"/>
    <property type="evidence" value="ECO:0007669"/>
    <property type="project" value="UniProtKB-UniRule"/>
</dbReference>
<proteinExistence type="inferred from homology"/>
<feature type="binding site" evidence="2">
    <location>
        <position position="359"/>
    </location>
    <ligand>
        <name>Mn(2+)</name>
        <dbReference type="ChEBI" id="CHEBI:29035"/>
        <label>1</label>
    </ligand>
</feature>
<keyword evidence="2" id="KW-0464">Manganese</keyword>
<dbReference type="HOGENOM" id="CLU_018278_0_0_9"/>